<evidence type="ECO:0000256" key="3">
    <source>
        <dbReference type="SAM" id="MobiDB-lite"/>
    </source>
</evidence>
<feature type="coiled-coil region" evidence="2">
    <location>
        <begin position="259"/>
        <end position="308"/>
    </location>
</feature>
<gene>
    <name evidence="5" type="ORF">TWF694_002528</name>
</gene>
<feature type="compositionally biased region" description="Pro residues" evidence="3">
    <location>
        <begin position="214"/>
        <end position="229"/>
    </location>
</feature>
<evidence type="ECO:0000313" key="6">
    <source>
        <dbReference type="Proteomes" id="UP001365542"/>
    </source>
</evidence>
<evidence type="ECO:0000256" key="1">
    <source>
        <dbReference type="ARBA" id="ARBA00023054"/>
    </source>
</evidence>
<feature type="domain" description="GDP/GTP exchange factor Sec2 N-terminal" evidence="4">
    <location>
        <begin position="239"/>
        <end position="324"/>
    </location>
</feature>
<organism evidence="5 6">
    <name type="scientific">Orbilia ellipsospora</name>
    <dbReference type="NCBI Taxonomy" id="2528407"/>
    <lineage>
        <taxon>Eukaryota</taxon>
        <taxon>Fungi</taxon>
        <taxon>Dikarya</taxon>
        <taxon>Ascomycota</taxon>
        <taxon>Pezizomycotina</taxon>
        <taxon>Orbiliomycetes</taxon>
        <taxon>Orbiliales</taxon>
        <taxon>Orbiliaceae</taxon>
        <taxon>Orbilia</taxon>
    </lineage>
</organism>
<dbReference type="Proteomes" id="UP001365542">
    <property type="component" value="Unassembled WGS sequence"/>
</dbReference>
<feature type="region of interest" description="Disordered" evidence="3">
    <location>
        <begin position="138"/>
        <end position="180"/>
    </location>
</feature>
<dbReference type="Pfam" id="PF06428">
    <property type="entry name" value="Sec2p"/>
    <property type="match status" value="1"/>
</dbReference>
<dbReference type="Gene3D" id="6.10.140.910">
    <property type="match status" value="1"/>
</dbReference>
<reference evidence="5 6" key="1">
    <citation type="submission" date="2019-10" db="EMBL/GenBank/DDBJ databases">
        <authorList>
            <person name="Palmer J.M."/>
        </authorList>
    </citation>
    <scope>NUCLEOTIDE SEQUENCE [LARGE SCALE GENOMIC DNA]</scope>
    <source>
        <strain evidence="5 6">TWF694</strain>
    </source>
</reference>
<comment type="caution">
    <text evidence="5">The sequence shown here is derived from an EMBL/GenBank/DDBJ whole genome shotgun (WGS) entry which is preliminary data.</text>
</comment>
<feature type="compositionally biased region" description="Low complexity" evidence="3">
    <location>
        <begin position="40"/>
        <end position="72"/>
    </location>
</feature>
<dbReference type="GO" id="GO:0005085">
    <property type="term" value="F:guanyl-nucleotide exchange factor activity"/>
    <property type="evidence" value="ECO:0007669"/>
    <property type="project" value="InterPro"/>
</dbReference>
<dbReference type="GO" id="GO:0070319">
    <property type="term" value="C:Golgi to plasma membrane transport vesicle"/>
    <property type="evidence" value="ECO:0007669"/>
    <property type="project" value="TreeGrafter"/>
</dbReference>
<dbReference type="PANTHER" id="PTHR14430">
    <property type="entry name" value="RABIN3-RELATED"/>
    <property type="match status" value="1"/>
</dbReference>
<protein>
    <recommendedName>
        <fullName evidence="4">GDP/GTP exchange factor Sec2 N-terminal domain-containing protein</fullName>
    </recommendedName>
</protein>
<name>A0AAV9X2A2_9PEZI</name>
<dbReference type="InterPro" id="IPR009449">
    <property type="entry name" value="Sec2_N"/>
</dbReference>
<proteinExistence type="predicted"/>
<evidence type="ECO:0000256" key="2">
    <source>
        <dbReference type="SAM" id="Coils"/>
    </source>
</evidence>
<feature type="region of interest" description="Disordered" evidence="3">
    <location>
        <begin position="205"/>
        <end position="229"/>
    </location>
</feature>
<keyword evidence="6" id="KW-1185">Reference proteome</keyword>
<dbReference type="AlphaFoldDB" id="A0AAV9X2A2"/>
<feature type="region of interest" description="Disordered" evidence="3">
    <location>
        <begin position="34"/>
        <end position="72"/>
    </location>
</feature>
<evidence type="ECO:0000259" key="4">
    <source>
        <dbReference type="Pfam" id="PF06428"/>
    </source>
</evidence>
<accession>A0AAV9X2A2</accession>
<keyword evidence="1 2" id="KW-0175">Coiled coil</keyword>
<dbReference type="InterPro" id="IPR040351">
    <property type="entry name" value="RAB3IL/RAB3IP/Sec2"/>
</dbReference>
<sequence>MNSIKPPSHSASSSMSSVTSIPLSTLLKRSVSPAGARTFSPAHSRAASTSSSIRSRTASPARMPASSSSSIAESIPTSDFCICKNCGIAITFDSEAEFPREARLRIEELEEQVKELSLRAVMAAEQLAQTQKEMYDLRRKSESASSATNVPTALNTTSSAIPADQTPKSPSAASTNSSFNRQNVTATLQSTYKASAQRLNSLFAYRTGPTNGTPLPPTSEMPPPVERPPTPPELFSRVSMESQQLDDLSNALCEERRGREVAEKQLAAVKTELEELTANLFEQANEMVATEKKANAKLQERVLVLERRDQEKRVRLERLEQGLDRIGRVRGMLTDSTTMMNNSARSSKMVTARTAAGIKV</sequence>
<dbReference type="PANTHER" id="PTHR14430:SF4">
    <property type="entry name" value="GDP_GTP EXCHANGE FACTOR SEC2 N-TERMINAL DOMAIN-CONTAINING PROTEIN"/>
    <property type="match status" value="1"/>
</dbReference>
<evidence type="ECO:0000313" key="5">
    <source>
        <dbReference type="EMBL" id="KAK6533591.1"/>
    </source>
</evidence>
<dbReference type="EMBL" id="JAVHJO010000011">
    <property type="protein sequence ID" value="KAK6533591.1"/>
    <property type="molecule type" value="Genomic_DNA"/>
</dbReference>
<dbReference type="SUPFAM" id="SSF144284">
    <property type="entry name" value="Sec2 N-terminal region"/>
    <property type="match status" value="1"/>
</dbReference>
<feature type="coiled-coil region" evidence="2">
    <location>
        <begin position="99"/>
        <end position="133"/>
    </location>
</feature>
<dbReference type="GO" id="GO:0006887">
    <property type="term" value="P:exocytosis"/>
    <property type="evidence" value="ECO:0007669"/>
    <property type="project" value="TreeGrafter"/>
</dbReference>
<dbReference type="GO" id="GO:0051286">
    <property type="term" value="C:cell tip"/>
    <property type="evidence" value="ECO:0007669"/>
    <property type="project" value="TreeGrafter"/>
</dbReference>
<feature type="compositionally biased region" description="Polar residues" evidence="3">
    <location>
        <begin position="143"/>
        <end position="180"/>
    </location>
</feature>